<name>A0A0U5G1D5_ASPCI</name>
<sequence>MCCGLHRLGLAVVWHVAYFSVLSLPIRERESSGQLPTILPDFDGDRLLAVARQLKAALKLMSFVLQYRSPLDMFCLERDEAHSIWGMLHVEISADETRLLSAATLEIASLNSGDWMLRRNETD</sequence>
<keyword evidence="3" id="KW-1185">Reference proteome</keyword>
<gene>
    <name evidence="2" type="ORF">ASPCAL06686</name>
</gene>
<feature type="chain" id="PRO_5006857469" evidence="1">
    <location>
        <begin position="24"/>
        <end position="123"/>
    </location>
</feature>
<dbReference type="AlphaFoldDB" id="A0A0U5G1D5"/>
<evidence type="ECO:0000313" key="3">
    <source>
        <dbReference type="Proteomes" id="UP000054771"/>
    </source>
</evidence>
<proteinExistence type="predicted"/>
<protein>
    <submittedName>
        <fullName evidence="2">Uncharacterized protein</fullName>
    </submittedName>
</protein>
<reference evidence="3" key="1">
    <citation type="journal article" date="2016" name="Genome Announc.">
        <title>Draft genome sequences of fungus Aspergillus calidoustus.</title>
        <authorList>
            <person name="Horn F."/>
            <person name="Linde J."/>
            <person name="Mattern D.J."/>
            <person name="Walther G."/>
            <person name="Guthke R."/>
            <person name="Scherlach K."/>
            <person name="Martin K."/>
            <person name="Brakhage A.A."/>
            <person name="Petzke L."/>
            <person name="Valiante V."/>
        </authorList>
    </citation>
    <scope>NUCLEOTIDE SEQUENCE [LARGE SCALE GENOMIC DNA]</scope>
    <source>
        <strain evidence="3">SF006504</strain>
    </source>
</reference>
<organism evidence="2 3">
    <name type="scientific">Aspergillus calidoustus</name>
    <dbReference type="NCBI Taxonomy" id="454130"/>
    <lineage>
        <taxon>Eukaryota</taxon>
        <taxon>Fungi</taxon>
        <taxon>Dikarya</taxon>
        <taxon>Ascomycota</taxon>
        <taxon>Pezizomycotina</taxon>
        <taxon>Eurotiomycetes</taxon>
        <taxon>Eurotiomycetidae</taxon>
        <taxon>Eurotiales</taxon>
        <taxon>Aspergillaceae</taxon>
        <taxon>Aspergillus</taxon>
        <taxon>Aspergillus subgen. Nidulantes</taxon>
    </lineage>
</organism>
<dbReference type="Proteomes" id="UP000054771">
    <property type="component" value="Unassembled WGS sequence"/>
</dbReference>
<accession>A0A0U5G1D5</accession>
<feature type="signal peptide" evidence="1">
    <location>
        <begin position="1"/>
        <end position="23"/>
    </location>
</feature>
<evidence type="ECO:0000313" key="2">
    <source>
        <dbReference type="EMBL" id="CEL05568.1"/>
    </source>
</evidence>
<evidence type="ECO:0000256" key="1">
    <source>
        <dbReference type="SAM" id="SignalP"/>
    </source>
</evidence>
<dbReference type="EMBL" id="CDMC01000005">
    <property type="protein sequence ID" value="CEL05568.1"/>
    <property type="molecule type" value="Genomic_DNA"/>
</dbReference>
<keyword evidence="1" id="KW-0732">Signal</keyword>